<evidence type="ECO:0000313" key="8">
    <source>
        <dbReference type="EMBL" id="AFD00834.1"/>
    </source>
</evidence>
<feature type="transmembrane region" description="Helical" evidence="6">
    <location>
        <begin position="12"/>
        <end position="35"/>
    </location>
</feature>
<feature type="domain" description="EamA" evidence="7">
    <location>
        <begin position="161"/>
        <end position="294"/>
    </location>
</feature>
<evidence type="ECO:0000313" key="9">
    <source>
        <dbReference type="Proteomes" id="UP000005233"/>
    </source>
</evidence>
<sequence length="300" mass="32461">MPGGERRRSHVPLMLALFAINVFWGGSFVANAIALRSIGPIEIASLRFFLAAPLLLVIAYLWKGKSILIIDKKDLGTLFIMALTGVTIQYIIQVSAQDYTTATNASLLINTSVFFIIFLSAAFLKERLTAWRIIGPLIGFAGVALLVSKGTLSFDVGGGTTGDLLILASAFLWAVYSIYSKRLASRYHTLTILNYVFIIGAIGLIPFYLLTPHAPLTNLPLDAAASILFLALFCSIIAYLVYNMALEKMDASSVALYIYFVPLSTIVLAWLILGESMTIASIGGGLMVLLGMYLAEIEGS</sequence>
<feature type="transmembrane region" description="Helical" evidence="6">
    <location>
        <begin position="104"/>
        <end position="124"/>
    </location>
</feature>
<feature type="transmembrane region" description="Helical" evidence="6">
    <location>
        <begin position="192"/>
        <end position="211"/>
    </location>
</feature>
<dbReference type="eggNOG" id="arCOG00271">
    <property type="taxonomic scope" value="Archaea"/>
</dbReference>
<dbReference type="OrthoDB" id="147280at2157"/>
<gene>
    <name evidence="8" type="ordered locus">Mtc_2096</name>
</gene>
<dbReference type="PANTHER" id="PTHR32322">
    <property type="entry name" value="INNER MEMBRANE TRANSPORTER"/>
    <property type="match status" value="1"/>
</dbReference>
<comment type="subcellular location">
    <subcellularLocation>
        <location evidence="1">Cell membrane</location>
        <topology evidence="1">Multi-pass membrane protein</topology>
    </subcellularLocation>
</comment>
<dbReference type="KEGG" id="mez:Mtc_2096"/>
<feature type="transmembrane region" description="Helical" evidence="6">
    <location>
        <begin position="223"/>
        <end position="242"/>
    </location>
</feature>
<evidence type="ECO:0000256" key="6">
    <source>
        <dbReference type="SAM" id="Phobius"/>
    </source>
</evidence>
<dbReference type="GeneID" id="11972252"/>
<dbReference type="InterPro" id="IPR037185">
    <property type="entry name" value="EmrE-like"/>
</dbReference>
<accession>H8I816</accession>
<dbReference type="Pfam" id="PF00892">
    <property type="entry name" value="EamA"/>
    <property type="match status" value="2"/>
</dbReference>
<evidence type="ECO:0000256" key="4">
    <source>
        <dbReference type="ARBA" id="ARBA00022989"/>
    </source>
</evidence>
<keyword evidence="4 6" id="KW-1133">Transmembrane helix</keyword>
<feature type="domain" description="EamA" evidence="7">
    <location>
        <begin position="14"/>
        <end position="147"/>
    </location>
</feature>
<dbReference type="Proteomes" id="UP000005233">
    <property type="component" value="Chromosome"/>
</dbReference>
<organism evidence="8 9">
    <name type="scientific">Methanocella conradii (strain DSM 24694 / JCM 17849 / CGMCC 1.5162 / HZ254)</name>
    <dbReference type="NCBI Taxonomy" id="1041930"/>
    <lineage>
        <taxon>Archaea</taxon>
        <taxon>Methanobacteriati</taxon>
        <taxon>Methanobacteriota</taxon>
        <taxon>Stenosarchaea group</taxon>
        <taxon>Methanomicrobia</taxon>
        <taxon>Methanocellales</taxon>
        <taxon>Methanocellaceae</taxon>
        <taxon>Methanocella</taxon>
    </lineage>
</organism>
<keyword evidence="9" id="KW-1185">Reference proteome</keyword>
<keyword evidence="5 6" id="KW-0472">Membrane</keyword>
<dbReference type="PANTHER" id="PTHR32322:SF18">
    <property type="entry name" value="S-ADENOSYLMETHIONINE_S-ADENOSYLHOMOCYSTEINE TRANSPORTER"/>
    <property type="match status" value="1"/>
</dbReference>
<name>H8I816_METCZ</name>
<evidence type="ECO:0000256" key="3">
    <source>
        <dbReference type="ARBA" id="ARBA00022692"/>
    </source>
</evidence>
<feature type="transmembrane region" description="Helical" evidence="6">
    <location>
        <begin position="279"/>
        <end position="295"/>
    </location>
</feature>
<dbReference type="STRING" id="1041930.Mtc_2096"/>
<evidence type="ECO:0000256" key="2">
    <source>
        <dbReference type="ARBA" id="ARBA00022475"/>
    </source>
</evidence>
<dbReference type="GO" id="GO:0005886">
    <property type="term" value="C:plasma membrane"/>
    <property type="evidence" value="ECO:0007669"/>
    <property type="project" value="UniProtKB-SubCell"/>
</dbReference>
<dbReference type="AlphaFoldDB" id="H8I816"/>
<keyword evidence="3 6" id="KW-0812">Transmembrane</keyword>
<feature type="transmembrane region" description="Helical" evidence="6">
    <location>
        <begin position="131"/>
        <end position="152"/>
    </location>
</feature>
<reference evidence="8 9" key="1">
    <citation type="journal article" date="2012" name="J. Bacteriol.">
        <title>Complete genome sequence of a thermophilic methanogen, Methanocella conradii HZ254, isolated from Chinese rice field soil.</title>
        <authorList>
            <person name="Lu Z."/>
            <person name="Lu Y."/>
        </authorList>
    </citation>
    <scope>NUCLEOTIDE SEQUENCE [LARGE SCALE GENOMIC DNA]</scope>
    <source>
        <strain evidence="9">DSM 24694 / JCM 17849 / CGMCC 1.5162 / HZ254</strain>
    </source>
</reference>
<dbReference type="EMBL" id="CP003243">
    <property type="protein sequence ID" value="AFD00834.1"/>
    <property type="molecule type" value="Genomic_DNA"/>
</dbReference>
<dbReference type="InterPro" id="IPR000620">
    <property type="entry name" value="EamA_dom"/>
</dbReference>
<protein>
    <submittedName>
        <fullName evidence="8">Permease</fullName>
    </submittedName>
</protein>
<keyword evidence="2" id="KW-1003">Cell membrane</keyword>
<feature type="transmembrane region" description="Helical" evidence="6">
    <location>
        <begin position="254"/>
        <end position="273"/>
    </location>
</feature>
<feature type="transmembrane region" description="Helical" evidence="6">
    <location>
        <begin position="74"/>
        <end position="92"/>
    </location>
</feature>
<evidence type="ECO:0000256" key="5">
    <source>
        <dbReference type="ARBA" id="ARBA00023136"/>
    </source>
</evidence>
<proteinExistence type="predicted"/>
<dbReference type="RefSeq" id="WP_014406665.1">
    <property type="nucleotide sequence ID" value="NC_017034.1"/>
</dbReference>
<evidence type="ECO:0000259" key="7">
    <source>
        <dbReference type="Pfam" id="PF00892"/>
    </source>
</evidence>
<feature type="transmembrane region" description="Helical" evidence="6">
    <location>
        <begin position="41"/>
        <end position="62"/>
    </location>
</feature>
<dbReference type="SUPFAM" id="SSF103481">
    <property type="entry name" value="Multidrug resistance efflux transporter EmrE"/>
    <property type="match status" value="2"/>
</dbReference>
<evidence type="ECO:0000256" key="1">
    <source>
        <dbReference type="ARBA" id="ARBA00004651"/>
    </source>
</evidence>
<dbReference type="HOGENOM" id="CLU_033863_5_1_2"/>
<dbReference type="InterPro" id="IPR050638">
    <property type="entry name" value="AA-Vitamin_Transporters"/>
</dbReference>
<feature type="transmembrane region" description="Helical" evidence="6">
    <location>
        <begin position="164"/>
        <end position="180"/>
    </location>
</feature>